<dbReference type="AlphaFoldDB" id="A0A3B7M290"/>
<evidence type="ECO:0000256" key="1">
    <source>
        <dbReference type="SAM" id="SignalP"/>
    </source>
</evidence>
<feature type="signal peptide" evidence="1">
    <location>
        <begin position="1"/>
        <end position="19"/>
    </location>
</feature>
<dbReference type="KEGG" id="achi:CDG60_16035"/>
<organism evidence="2 3">
    <name type="scientific">Acinetobacter chinensis</name>
    <dbReference type="NCBI Taxonomy" id="2004650"/>
    <lineage>
        <taxon>Bacteria</taxon>
        <taxon>Pseudomonadati</taxon>
        <taxon>Pseudomonadota</taxon>
        <taxon>Gammaproteobacteria</taxon>
        <taxon>Moraxellales</taxon>
        <taxon>Moraxellaceae</taxon>
        <taxon>Acinetobacter</taxon>
    </lineage>
</organism>
<evidence type="ECO:0000313" key="3">
    <source>
        <dbReference type="Proteomes" id="UP000263753"/>
    </source>
</evidence>
<evidence type="ECO:0000313" key="2">
    <source>
        <dbReference type="EMBL" id="AXY57937.1"/>
    </source>
</evidence>
<keyword evidence="1" id="KW-0732">Signal</keyword>
<sequence length="117" mass="13105">MIAGTVLLMGLLGSGVVQANDDVRYGYCSTSYGESTNPHYVVSSVFRIKNGIYHVGVQNSFRSYVNAEFGTLSDSPNCSILYASYQEAADKRNDEISQIRNRFEFPVHTVHWSYYGD</sequence>
<dbReference type="EMBL" id="CP032134">
    <property type="protein sequence ID" value="AXY57937.1"/>
    <property type="molecule type" value="Genomic_DNA"/>
</dbReference>
<protein>
    <submittedName>
        <fullName evidence="2">Uncharacterized protein</fullName>
    </submittedName>
</protein>
<accession>A0A3B7M290</accession>
<dbReference type="Proteomes" id="UP000263753">
    <property type="component" value="Chromosome"/>
</dbReference>
<gene>
    <name evidence="2" type="ORF">CDG60_16035</name>
</gene>
<feature type="chain" id="PRO_5017648453" evidence="1">
    <location>
        <begin position="20"/>
        <end position="117"/>
    </location>
</feature>
<name>A0A3B7M290_9GAMM</name>
<reference evidence="3" key="1">
    <citation type="submission" date="2018-09" db="EMBL/GenBank/DDBJ databases">
        <title>The complete genome of Acinetobacter sp. strain WCHAc010005.</title>
        <authorList>
            <person name="Hu Y."/>
            <person name="Long H."/>
            <person name="Feng Y."/>
            <person name="Zong Z."/>
        </authorList>
    </citation>
    <scope>NUCLEOTIDE SEQUENCE [LARGE SCALE GENOMIC DNA]</scope>
    <source>
        <strain evidence="3">WCHAc010005</strain>
    </source>
</reference>
<proteinExistence type="predicted"/>